<organism evidence="7 8">
    <name type="scientific">Arcticibacter svalbardensis MN12-7</name>
    <dbReference type="NCBI Taxonomy" id="1150600"/>
    <lineage>
        <taxon>Bacteria</taxon>
        <taxon>Pseudomonadati</taxon>
        <taxon>Bacteroidota</taxon>
        <taxon>Sphingobacteriia</taxon>
        <taxon>Sphingobacteriales</taxon>
        <taxon>Sphingobacteriaceae</taxon>
        <taxon>Arcticibacter</taxon>
    </lineage>
</organism>
<dbReference type="GO" id="GO:0005975">
    <property type="term" value="P:carbohydrate metabolic process"/>
    <property type="evidence" value="ECO:0007669"/>
    <property type="project" value="InterPro"/>
</dbReference>
<comment type="caution">
    <text evidence="7">The sequence shown here is derived from an EMBL/GenBank/DDBJ whole genome shotgun (WGS) entry which is preliminary data.</text>
</comment>
<dbReference type="SUPFAM" id="SSF51445">
    <property type="entry name" value="(Trans)glycosidases"/>
    <property type="match status" value="1"/>
</dbReference>
<reference evidence="7 8" key="1">
    <citation type="journal article" date="2013" name="Genome Announc.">
        <title>Draft Genome Sequence of Arcticibacter svalbardensis Strain MN12-7T, a Member of the Family Sphingobacteriaceae Isolated from an Arctic Soil Sample.</title>
        <authorList>
            <person name="Shivaji S."/>
            <person name="Ara S."/>
            <person name="Prasad S."/>
            <person name="Manasa B.P."/>
            <person name="Begum Z."/>
            <person name="Singh A."/>
            <person name="Kumar Pinnaka A."/>
        </authorList>
    </citation>
    <scope>NUCLEOTIDE SEQUENCE [LARGE SCALE GENOMIC DNA]</scope>
    <source>
        <strain evidence="7 8">MN12-7</strain>
    </source>
</reference>
<dbReference type="SMART" id="SM00642">
    <property type="entry name" value="Aamy"/>
    <property type="match status" value="1"/>
</dbReference>
<evidence type="ECO:0000313" key="7">
    <source>
        <dbReference type="EMBL" id="EOR95513.1"/>
    </source>
</evidence>
<evidence type="ECO:0000256" key="5">
    <source>
        <dbReference type="RuleBase" id="RU361134"/>
    </source>
</evidence>
<dbReference type="InterPro" id="IPR017853">
    <property type="entry name" value="GH"/>
</dbReference>
<dbReference type="GO" id="GO:0043169">
    <property type="term" value="F:cation binding"/>
    <property type="evidence" value="ECO:0007669"/>
    <property type="project" value="InterPro"/>
</dbReference>
<evidence type="ECO:0000256" key="2">
    <source>
        <dbReference type="ARBA" id="ARBA00022801"/>
    </source>
</evidence>
<dbReference type="Gene3D" id="3.90.400.10">
    <property type="entry name" value="Oligo-1,6-glucosidase, Domain 2"/>
    <property type="match status" value="1"/>
</dbReference>
<dbReference type="PRINTS" id="PR00110">
    <property type="entry name" value="ALPHAAMYLASE"/>
</dbReference>
<dbReference type="InterPro" id="IPR006046">
    <property type="entry name" value="Alpha_amylase"/>
</dbReference>
<dbReference type="CDD" id="cd11353">
    <property type="entry name" value="AmyAc_euk_bac_CMD_like"/>
    <property type="match status" value="1"/>
</dbReference>
<dbReference type="PANTHER" id="PTHR10357:SF210">
    <property type="entry name" value="MALTODEXTRIN GLUCOSIDASE"/>
    <property type="match status" value="1"/>
</dbReference>
<dbReference type="InterPro" id="IPR045857">
    <property type="entry name" value="O16G_dom_2"/>
</dbReference>
<dbReference type="Gene3D" id="2.60.40.1180">
    <property type="entry name" value="Golgi alpha-mannosidase II"/>
    <property type="match status" value="1"/>
</dbReference>
<dbReference type="RefSeq" id="WP_016194573.1">
    <property type="nucleotide sequence ID" value="NZ_AQPN01000049.1"/>
</dbReference>
<dbReference type="STRING" id="1150600.ADIARSV_1332"/>
<evidence type="ECO:0000256" key="4">
    <source>
        <dbReference type="RuleBase" id="RU003615"/>
    </source>
</evidence>
<gene>
    <name evidence="7" type="ORF">ADIARSV_1332</name>
</gene>
<dbReference type="EC" id="3.2.1.1" evidence="5"/>
<keyword evidence="2 5" id="KW-0378">Hydrolase</keyword>
<proteinExistence type="inferred from homology"/>
<keyword evidence="5" id="KW-0119">Carbohydrate metabolism</keyword>
<sequence length="495" mass="57239">MATTKTVVLYLHYIAQKDNLAKPYPVLLVYQRISTMNKHISSWVNKAIFYHIYPLGLFGAPLENDFFSPIVNRLERLQDWIPYMKSMGCNALYLGPVFESDFHGYDTADYLLVDRRLGTNETLKNLSSSLHENGIKLVLDTVFNHVGRNFWAFKDLQCNGENSPYKDWFDGVDFSRNSTYGDDFFYEGWYDAYNLVKLNLENTEVKKYLFEVVSFWVDEFKIDGLRLDVAEIMSKQFLAELAEHSRQLQPDLWLMGEVIYGDYNEWANKNMLDSTTNYQAYKGLYSCHNDCNYFEIAFTLNRQFGLDGVYKDLQLYNFVDNHDTTRIASILTNEQHMFPLHAILYTMPGIPSLYYGSEWGIRGIKGAHEDTLLRPEVAIIPDPSSSSISRYIQQLAKIKLDSIALQEGDYEELFVDHQQFAFSRSTANEIIIILVNSAQESVSITLVYDRDEGLQFQDQLDPEYLTTVHQQQIVVNEIPGYGARILIGIRVIETL</sequence>
<dbReference type="PATRIC" id="fig|1150600.3.peg.1309"/>
<dbReference type="Pfam" id="PF00128">
    <property type="entry name" value="Alpha-amylase"/>
    <property type="match status" value="1"/>
</dbReference>
<dbReference type="SUPFAM" id="SSF51011">
    <property type="entry name" value="Glycosyl hydrolase domain"/>
    <property type="match status" value="1"/>
</dbReference>
<dbReference type="eggNOG" id="COG0366">
    <property type="taxonomic scope" value="Bacteria"/>
</dbReference>
<dbReference type="Proteomes" id="UP000014174">
    <property type="component" value="Unassembled WGS sequence"/>
</dbReference>
<evidence type="ECO:0000256" key="1">
    <source>
        <dbReference type="ARBA" id="ARBA00008061"/>
    </source>
</evidence>
<keyword evidence="8" id="KW-1185">Reference proteome</keyword>
<dbReference type="GO" id="GO:0004556">
    <property type="term" value="F:alpha-amylase activity"/>
    <property type="evidence" value="ECO:0007669"/>
    <property type="project" value="UniProtKB-UniRule"/>
</dbReference>
<evidence type="ECO:0000313" key="8">
    <source>
        <dbReference type="Proteomes" id="UP000014174"/>
    </source>
</evidence>
<evidence type="ECO:0000256" key="3">
    <source>
        <dbReference type="ARBA" id="ARBA00023295"/>
    </source>
</evidence>
<dbReference type="PANTHER" id="PTHR10357">
    <property type="entry name" value="ALPHA-AMYLASE FAMILY MEMBER"/>
    <property type="match status" value="1"/>
</dbReference>
<dbReference type="EMBL" id="AQPN01000049">
    <property type="protein sequence ID" value="EOR95513.1"/>
    <property type="molecule type" value="Genomic_DNA"/>
</dbReference>
<dbReference type="InterPro" id="IPR013780">
    <property type="entry name" value="Glyco_hydro_b"/>
</dbReference>
<comment type="similarity">
    <text evidence="1 4">Belongs to the glycosyl hydrolase 13 family.</text>
</comment>
<accession>R9GUZ5</accession>
<dbReference type="InterPro" id="IPR006047">
    <property type="entry name" value="GH13_cat_dom"/>
</dbReference>
<comment type="catalytic activity">
    <reaction evidence="5">
        <text>Endohydrolysis of (1-&gt;4)-alpha-D-glucosidic linkages in polysaccharides containing three or more (1-&gt;4)-alpha-linked D-glucose units.</text>
        <dbReference type="EC" id="3.2.1.1"/>
    </reaction>
</comment>
<feature type="domain" description="Glycosyl hydrolase family 13 catalytic" evidence="6">
    <location>
        <begin position="72"/>
        <end position="399"/>
    </location>
</feature>
<dbReference type="AlphaFoldDB" id="R9GUZ5"/>
<evidence type="ECO:0000259" key="6">
    <source>
        <dbReference type="SMART" id="SM00642"/>
    </source>
</evidence>
<dbReference type="Gene3D" id="3.20.20.80">
    <property type="entry name" value="Glycosidases"/>
    <property type="match status" value="1"/>
</dbReference>
<name>R9GUZ5_9SPHI</name>
<protein>
    <recommendedName>
        <fullName evidence="5">Alpha-amylase</fullName>
        <ecNumber evidence="5">3.2.1.1</ecNumber>
    </recommendedName>
</protein>
<keyword evidence="3 5" id="KW-0326">Glycosidase</keyword>